<gene>
    <name evidence="2" type="ORF">LSH36_5g16000</name>
</gene>
<accession>A0AAD9NIY4</accession>
<evidence type="ECO:0000313" key="2">
    <source>
        <dbReference type="EMBL" id="KAK2170006.1"/>
    </source>
</evidence>
<sequence length="86" mass="10178">MEFSRKMNTVSALGIILYVITRCGVHGKYIEGHLQTISDWEFLTRFCFLSERGRLQFEFEYPKKEFMCIPTTLMETTEIVFNVLIE</sequence>
<keyword evidence="3" id="KW-1185">Reference proteome</keyword>
<evidence type="ECO:0000259" key="1">
    <source>
        <dbReference type="Pfam" id="PF21892"/>
    </source>
</evidence>
<dbReference type="Proteomes" id="UP001208570">
    <property type="component" value="Unassembled WGS sequence"/>
</dbReference>
<comment type="caution">
    <text evidence="2">The sequence shown here is derived from an EMBL/GenBank/DDBJ whole genome shotgun (WGS) entry which is preliminary data.</text>
</comment>
<dbReference type="Pfam" id="PF21892">
    <property type="entry name" value="TMEM145_N"/>
    <property type="match status" value="1"/>
</dbReference>
<organism evidence="2 3">
    <name type="scientific">Paralvinella palmiformis</name>
    <dbReference type="NCBI Taxonomy" id="53620"/>
    <lineage>
        <taxon>Eukaryota</taxon>
        <taxon>Metazoa</taxon>
        <taxon>Spiralia</taxon>
        <taxon>Lophotrochozoa</taxon>
        <taxon>Annelida</taxon>
        <taxon>Polychaeta</taxon>
        <taxon>Sedentaria</taxon>
        <taxon>Canalipalpata</taxon>
        <taxon>Terebellida</taxon>
        <taxon>Terebelliformia</taxon>
        <taxon>Alvinellidae</taxon>
        <taxon>Paralvinella</taxon>
    </lineage>
</organism>
<feature type="domain" description="GPR180-like N-terminal" evidence="1">
    <location>
        <begin position="30"/>
        <end position="65"/>
    </location>
</feature>
<reference evidence="2" key="1">
    <citation type="journal article" date="2023" name="Mol. Biol. Evol.">
        <title>Third-Generation Sequencing Reveals the Adaptive Role of the Epigenome in Three Deep-Sea Polychaetes.</title>
        <authorList>
            <person name="Perez M."/>
            <person name="Aroh O."/>
            <person name="Sun Y."/>
            <person name="Lan Y."/>
            <person name="Juniper S.K."/>
            <person name="Young C.R."/>
            <person name="Angers B."/>
            <person name="Qian P.Y."/>
        </authorList>
    </citation>
    <scope>NUCLEOTIDE SEQUENCE</scope>
    <source>
        <strain evidence="2">P08H-3</strain>
    </source>
</reference>
<proteinExistence type="predicted"/>
<evidence type="ECO:0000313" key="3">
    <source>
        <dbReference type="Proteomes" id="UP001208570"/>
    </source>
</evidence>
<dbReference type="InterPro" id="IPR053880">
    <property type="entry name" value="GPR180-like_N"/>
</dbReference>
<dbReference type="EMBL" id="JAODUP010000005">
    <property type="protein sequence ID" value="KAK2170006.1"/>
    <property type="molecule type" value="Genomic_DNA"/>
</dbReference>
<protein>
    <recommendedName>
        <fullName evidence="1">GPR180-like N-terminal domain-containing protein</fullName>
    </recommendedName>
</protein>
<name>A0AAD9NIY4_9ANNE</name>
<dbReference type="AlphaFoldDB" id="A0AAD9NIY4"/>